<dbReference type="Proteomes" id="UP000233551">
    <property type="component" value="Unassembled WGS sequence"/>
</dbReference>
<name>A0A2I0L2W2_PUNGR</name>
<dbReference type="AlphaFoldDB" id="A0A2I0L2W2"/>
<accession>A0A2I0L2W2</accession>
<organism evidence="1 2">
    <name type="scientific">Punica granatum</name>
    <name type="common">Pomegranate</name>
    <dbReference type="NCBI Taxonomy" id="22663"/>
    <lineage>
        <taxon>Eukaryota</taxon>
        <taxon>Viridiplantae</taxon>
        <taxon>Streptophyta</taxon>
        <taxon>Embryophyta</taxon>
        <taxon>Tracheophyta</taxon>
        <taxon>Spermatophyta</taxon>
        <taxon>Magnoliopsida</taxon>
        <taxon>eudicotyledons</taxon>
        <taxon>Gunneridae</taxon>
        <taxon>Pentapetalae</taxon>
        <taxon>rosids</taxon>
        <taxon>malvids</taxon>
        <taxon>Myrtales</taxon>
        <taxon>Lythraceae</taxon>
        <taxon>Punica</taxon>
    </lineage>
</organism>
<keyword evidence="2" id="KW-1185">Reference proteome</keyword>
<reference evidence="1 2" key="1">
    <citation type="submission" date="2017-11" db="EMBL/GenBank/DDBJ databases">
        <title>De-novo sequencing of pomegranate (Punica granatum L.) genome.</title>
        <authorList>
            <person name="Akparov Z."/>
            <person name="Amiraslanov A."/>
            <person name="Hajiyeva S."/>
            <person name="Abbasov M."/>
            <person name="Kaur K."/>
            <person name="Hamwieh A."/>
            <person name="Solovyev V."/>
            <person name="Salamov A."/>
            <person name="Braich B."/>
            <person name="Kosarev P."/>
            <person name="Mahmoud A."/>
            <person name="Hajiyev E."/>
            <person name="Babayeva S."/>
            <person name="Izzatullayeva V."/>
            <person name="Mammadov A."/>
            <person name="Mammadov A."/>
            <person name="Sharifova S."/>
            <person name="Ojaghi J."/>
            <person name="Eynullazada K."/>
            <person name="Bayramov B."/>
            <person name="Abdulazimova A."/>
            <person name="Shahmuradov I."/>
        </authorList>
    </citation>
    <scope>NUCLEOTIDE SEQUENCE [LARGE SCALE GENOMIC DNA]</scope>
    <source>
        <strain evidence="2">cv. AG2017</strain>
        <tissue evidence="1">Leaf</tissue>
    </source>
</reference>
<evidence type="ECO:0000313" key="2">
    <source>
        <dbReference type="Proteomes" id="UP000233551"/>
    </source>
</evidence>
<protein>
    <submittedName>
        <fullName evidence="1">Uncharacterized protein</fullName>
    </submittedName>
</protein>
<comment type="caution">
    <text evidence="1">The sequence shown here is derived from an EMBL/GenBank/DDBJ whole genome shotgun (WGS) entry which is preliminary data.</text>
</comment>
<proteinExistence type="predicted"/>
<sequence length="115" mass="12228">MSCSLMSHASCPELLPRLLSRAMSCSCLLSFASSCCCLLPQAAAFSCHKPLLPPPAVSCCHLLPPLAASCSCHKLHGSNVSIRYIIKVPISIPISGPNEVISLIRETGSRFRPPP</sequence>
<dbReference type="EMBL" id="PGOL01000204">
    <property type="protein sequence ID" value="PKI74486.1"/>
    <property type="molecule type" value="Genomic_DNA"/>
</dbReference>
<gene>
    <name evidence="1" type="ORF">CRG98_005106</name>
</gene>
<evidence type="ECO:0000313" key="1">
    <source>
        <dbReference type="EMBL" id="PKI74486.1"/>
    </source>
</evidence>